<proteinExistence type="predicted"/>
<evidence type="ECO:0000256" key="1">
    <source>
        <dbReference type="SAM" id="MobiDB-lite"/>
    </source>
</evidence>
<protein>
    <submittedName>
        <fullName evidence="2">Uncharacterized protein</fullName>
    </submittedName>
</protein>
<dbReference type="EMBL" id="LAZR01000919">
    <property type="protein sequence ID" value="KKN54661.1"/>
    <property type="molecule type" value="Genomic_DNA"/>
</dbReference>
<dbReference type="AlphaFoldDB" id="A0A0F9TZX6"/>
<feature type="region of interest" description="Disordered" evidence="1">
    <location>
        <begin position="18"/>
        <end position="43"/>
    </location>
</feature>
<comment type="caution">
    <text evidence="2">The sequence shown here is derived from an EMBL/GenBank/DDBJ whole genome shotgun (WGS) entry which is preliminary data.</text>
</comment>
<organism evidence="2">
    <name type="scientific">marine sediment metagenome</name>
    <dbReference type="NCBI Taxonomy" id="412755"/>
    <lineage>
        <taxon>unclassified sequences</taxon>
        <taxon>metagenomes</taxon>
        <taxon>ecological metagenomes</taxon>
    </lineage>
</organism>
<name>A0A0F9TZX6_9ZZZZ</name>
<sequence>MSLLTSLIQASTRFQQTLENRPATGAEDQKAKGAGSVEATPPA</sequence>
<evidence type="ECO:0000313" key="2">
    <source>
        <dbReference type="EMBL" id="KKN54661.1"/>
    </source>
</evidence>
<reference evidence="2" key="1">
    <citation type="journal article" date="2015" name="Nature">
        <title>Complex archaea that bridge the gap between prokaryotes and eukaryotes.</title>
        <authorList>
            <person name="Spang A."/>
            <person name="Saw J.H."/>
            <person name="Jorgensen S.L."/>
            <person name="Zaremba-Niedzwiedzka K."/>
            <person name="Martijn J."/>
            <person name="Lind A.E."/>
            <person name="van Eijk R."/>
            <person name="Schleper C."/>
            <person name="Guy L."/>
            <person name="Ettema T.J."/>
        </authorList>
    </citation>
    <scope>NUCLEOTIDE SEQUENCE</scope>
</reference>
<accession>A0A0F9TZX6</accession>
<feature type="non-terminal residue" evidence="2">
    <location>
        <position position="43"/>
    </location>
</feature>
<gene>
    <name evidence="2" type="ORF">LCGC14_0590340</name>
</gene>